<dbReference type="PROSITE" id="PS50109">
    <property type="entry name" value="HIS_KIN"/>
    <property type="match status" value="1"/>
</dbReference>
<dbReference type="PROSITE" id="PS00041">
    <property type="entry name" value="HTH_ARAC_FAMILY_1"/>
    <property type="match status" value="1"/>
</dbReference>
<dbReference type="PROSITE" id="PS50110">
    <property type="entry name" value="RESPONSE_REGULATORY"/>
    <property type="match status" value="1"/>
</dbReference>
<dbReference type="SMART" id="SM00388">
    <property type="entry name" value="HisKA"/>
    <property type="match status" value="1"/>
</dbReference>
<feature type="domain" description="HTH araC/xylS-type" evidence="9">
    <location>
        <begin position="1328"/>
        <end position="1427"/>
    </location>
</feature>
<dbReference type="PANTHER" id="PTHR43547:SF2">
    <property type="entry name" value="HYBRID SIGNAL TRANSDUCTION HISTIDINE KINASE C"/>
    <property type="match status" value="1"/>
</dbReference>
<dbReference type="InterPro" id="IPR036890">
    <property type="entry name" value="HATPase_C_sf"/>
</dbReference>
<dbReference type="Proteomes" id="UP000700732">
    <property type="component" value="Unassembled WGS sequence"/>
</dbReference>
<dbReference type="CDD" id="cd00082">
    <property type="entry name" value="HisKA"/>
    <property type="match status" value="1"/>
</dbReference>
<dbReference type="InterPro" id="IPR013783">
    <property type="entry name" value="Ig-like_fold"/>
</dbReference>
<dbReference type="Gene3D" id="3.40.50.2300">
    <property type="match status" value="1"/>
</dbReference>
<dbReference type="Gene3D" id="2.130.10.10">
    <property type="entry name" value="YVTN repeat-like/Quinoprotein amine dehydrogenase"/>
    <property type="match status" value="2"/>
</dbReference>
<dbReference type="SMART" id="SM00387">
    <property type="entry name" value="HATPase_c"/>
    <property type="match status" value="1"/>
</dbReference>
<dbReference type="Pfam" id="PF00512">
    <property type="entry name" value="HisKA"/>
    <property type="match status" value="1"/>
</dbReference>
<evidence type="ECO:0000256" key="7">
    <source>
        <dbReference type="PROSITE-ProRule" id="PRU00169"/>
    </source>
</evidence>
<dbReference type="EMBL" id="VFIA01000014">
    <property type="protein sequence ID" value="MBC3792160.1"/>
    <property type="molecule type" value="Genomic_DNA"/>
</dbReference>
<dbReference type="SUPFAM" id="SSF52172">
    <property type="entry name" value="CheY-like"/>
    <property type="match status" value="1"/>
</dbReference>
<protein>
    <recommendedName>
        <fullName evidence="2">histidine kinase</fullName>
        <ecNumber evidence="2">2.7.13.3</ecNumber>
    </recommendedName>
</protein>
<dbReference type="Pfam" id="PF02518">
    <property type="entry name" value="HATPase_c"/>
    <property type="match status" value="1"/>
</dbReference>
<comment type="caution">
    <text evidence="12">The sequence shown here is derived from an EMBL/GenBank/DDBJ whole genome shotgun (WGS) entry which is preliminary data.</text>
</comment>
<evidence type="ECO:0000259" key="11">
    <source>
        <dbReference type="PROSITE" id="PS50110"/>
    </source>
</evidence>
<dbReference type="SUPFAM" id="SSF47384">
    <property type="entry name" value="Homodimeric domain of signal transducing histidine kinase"/>
    <property type="match status" value="1"/>
</dbReference>
<dbReference type="Gene3D" id="3.30.565.10">
    <property type="entry name" value="Histidine kinase-like ATPase, C-terminal domain"/>
    <property type="match status" value="1"/>
</dbReference>
<dbReference type="InterPro" id="IPR018060">
    <property type="entry name" value="HTH_AraC"/>
</dbReference>
<dbReference type="InterPro" id="IPR011110">
    <property type="entry name" value="Reg_prop"/>
</dbReference>
<dbReference type="InterPro" id="IPR005467">
    <property type="entry name" value="His_kinase_dom"/>
</dbReference>
<evidence type="ECO:0000256" key="8">
    <source>
        <dbReference type="SAM" id="SignalP"/>
    </source>
</evidence>
<proteinExistence type="predicted"/>
<organism evidence="12 13">
    <name type="scientific">Spirosoma utsteinense</name>
    <dbReference type="NCBI Taxonomy" id="2585773"/>
    <lineage>
        <taxon>Bacteria</taxon>
        <taxon>Pseudomonadati</taxon>
        <taxon>Bacteroidota</taxon>
        <taxon>Cytophagia</taxon>
        <taxon>Cytophagales</taxon>
        <taxon>Cytophagaceae</taxon>
        <taxon>Spirosoma</taxon>
    </lineage>
</organism>
<dbReference type="PROSITE" id="PS01124">
    <property type="entry name" value="HTH_ARAC_FAMILY_2"/>
    <property type="match status" value="1"/>
</dbReference>
<dbReference type="EC" id="2.7.13.3" evidence="2"/>
<dbReference type="RefSeq" id="WP_342355216.1">
    <property type="nucleotide sequence ID" value="NZ_VFIA01000014.1"/>
</dbReference>
<feature type="chain" id="PRO_5047444964" description="histidine kinase" evidence="8">
    <location>
        <begin position="20"/>
        <end position="1428"/>
    </location>
</feature>
<dbReference type="PRINTS" id="PR00344">
    <property type="entry name" value="BCTRLSENSOR"/>
</dbReference>
<evidence type="ECO:0000256" key="5">
    <source>
        <dbReference type="ARBA" id="ARBA00023125"/>
    </source>
</evidence>
<dbReference type="SMART" id="SM00448">
    <property type="entry name" value="REC"/>
    <property type="match status" value="1"/>
</dbReference>
<reference evidence="12 13" key="1">
    <citation type="submission" date="2019-06" db="EMBL/GenBank/DDBJ databases">
        <title>Spirosoma utsteinense sp. nov. isolated from Antarctic ice-free soils.</title>
        <authorList>
            <person name="Tahon G."/>
        </authorList>
    </citation>
    <scope>NUCLEOTIDE SEQUENCE [LARGE SCALE GENOMIC DNA]</scope>
    <source>
        <strain evidence="12 13">LMG 31447</strain>
    </source>
</reference>
<dbReference type="InterPro" id="IPR003594">
    <property type="entry name" value="HATPase_dom"/>
</dbReference>
<evidence type="ECO:0000256" key="1">
    <source>
        <dbReference type="ARBA" id="ARBA00000085"/>
    </source>
</evidence>
<keyword evidence="8" id="KW-0732">Signal</keyword>
<gene>
    <name evidence="12" type="ORF">FH603_2670</name>
</gene>
<keyword evidence="13" id="KW-1185">Reference proteome</keyword>
<feature type="domain" description="Response regulatory" evidence="11">
    <location>
        <begin position="1176"/>
        <end position="1291"/>
    </location>
</feature>
<accession>A0ABR6W8N8</accession>
<dbReference type="Pfam" id="PF12833">
    <property type="entry name" value="HTH_18"/>
    <property type="match status" value="1"/>
</dbReference>
<dbReference type="InterPro" id="IPR018062">
    <property type="entry name" value="HTH_AraC-typ_CS"/>
</dbReference>
<dbReference type="Gene3D" id="1.10.10.60">
    <property type="entry name" value="Homeodomain-like"/>
    <property type="match status" value="1"/>
</dbReference>
<dbReference type="CDD" id="cd17574">
    <property type="entry name" value="REC_OmpR"/>
    <property type="match status" value="1"/>
</dbReference>
<keyword evidence="6" id="KW-0804">Transcription</keyword>
<dbReference type="InterPro" id="IPR004358">
    <property type="entry name" value="Sig_transdc_His_kin-like_C"/>
</dbReference>
<comment type="catalytic activity">
    <reaction evidence="1">
        <text>ATP + protein L-histidine = ADP + protein N-phospho-L-histidine.</text>
        <dbReference type="EC" id="2.7.13.3"/>
    </reaction>
</comment>
<dbReference type="Pfam" id="PF07494">
    <property type="entry name" value="Reg_prop"/>
    <property type="match status" value="1"/>
</dbReference>
<dbReference type="Gene3D" id="2.60.40.10">
    <property type="entry name" value="Immunoglobulins"/>
    <property type="match status" value="1"/>
</dbReference>
<dbReference type="SUPFAM" id="SSF46689">
    <property type="entry name" value="Homeodomain-like"/>
    <property type="match status" value="1"/>
</dbReference>
<dbReference type="InterPro" id="IPR015943">
    <property type="entry name" value="WD40/YVTN_repeat-like_dom_sf"/>
</dbReference>
<dbReference type="SMART" id="SM00342">
    <property type="entry name" value="HTH_ARAC"/>
    <property type="match status" value="1"/>
</dbReference>
<feature type="signal peptide" evidence="8">
    <location>
        <begin position="1"/>
        <end position="19"/>
    </location>
</feature>
<dbReference type="InterPro" id="IPR001789">
    <property type="entry name" value="Sig_transdc_resp-reg_receiver"/>
</dbReference>
<dbReference type="SUPFAM" id="SSF55874">
    <property type="entry name" value="ATPase domain of HSP90 chaperone/DNA topoisomerase II/histidine kinase"/>
    <property type="match status" value="1"/>
</dbReference>
<dbReference type="InterPro" id="IPR003661">
    <property type="entry name" value="HisK_dim/P_dom"/>
</dbReference>
<keyword evidence="4" id="KW-0805">Transcription regulation</keyword>
<evidence type="ECO:0000256" key="3">
    <source>
        <dbReference type="ARBA" id="ARBA00022553"/>
    </source>
</evidence>
<feature type="domain" description="Histidine kinase" evidence="10">
    <location>
        <begin position="874"/>
        <end position="1133"/>
    </location>
</feature>
<keyword evidence="3 7" id="KW-0597">Phosphoprotein</keyword>
<name>A0ABR6W8N8_9BACT</name>
<dbReference type="InterPro" id="IPR011006">
    <property type="entry name" value="CheY-like_superfamily"/>
</dbReference>
<dbReference type="InterPro" id="IPR036097">
    <property type="entry name" value="HisK_dim/P_sf"/>
</dbReference>
<evidence type="ECO:0000313" key="13">
    <source>
        <dbReference type="Proteomes" id="UP000700732"/>
    </source>
</evidence>
<dbReference type="PANTHER" id="PTHR43547">
    <property type="entry name" value="TWO-COMPONENT HISTIDINE KINASE"/>
    <property type="match status" value="1"/>
</dbReference>
<sequence length="1428" mass="159838">MKKAVGLAISFLVDFCSMAGSLQTGSLQTGSLQTGSLQTGSLQTGSLQTGSLQTGSLQTGAQHFAASVQRYGTEQGLAHREVNAIFQDRRDFMWFGTKFGLNRFDGATFTTYTREKNGLDFDDIQSIAQDADGWLWLMGPEGKSAITLFNPITGVATSFEKRFHHPRPNHPPDWTPILLNSDDGTIFFVDYQPASLNVYHPRSGLKTVPLPRYKTLALVAVTTRNTVWAIANRNQLVELTPEGRVLQTYNHPKTSRIYAYYGQRNAGTDFFYQTIPDSLHPAVSQLYKIDGAGHRQPTLAALVESKKIDNSVGYTFDRSGLTLNGNQLHDSTGNVILDISDQLSSGPIDARSFFRDQNGDFWLGTSFGLYQIRISQNYFHRLFYQSGSGKQPAVRGITAVGDTLYTNLENSLGLFASRRSGALVRQVFANPKSFRSLSGPVEKKLYLGEEYTLVAYDYRTTRTSVMPIPGPGTVWTIHPFSANPHRLLAGGDPGLWLVDPAINQVTPFRGYNQFSELAQAHVLHIGTDRQGTIWLCTTTGLYTVDPKKGVTARYWRGGRGAFKLPADSYQHFYQAPNGLFWLATANAGLVRWDRTRSRYRQFKRADGLNNDNIYAVYADRRGHLWLSSDYGIMQFDPVRLTTRAYTVQNGITHNEFNRIAHYQDAQGRLYFGGLNGVTTFDPRDFEAEPPLPALPLRVVAFRQFDADRNTLVDKTGELIKTNQITLLPDDRSSILDFALLNYTDAQKNTYAYQFRGVDNTWRYQTESSLRLGNLPYGDHELLIRGQAADGRLSSSTLSIGVHVQRPFYLRGWFAFPLVFLLLGGVWAWGRWRDWQYQKSQIRLQNQINEATQTIARQAQDLLQLDETKSRFFANISHEFRTPLTVILGMADNLHRQADPQLRKSALLIERNGRNLLRLINQILDLSRLEAGKMPLKLVRTDLIHFVRYVGESFHSIAETKRVRLIVHAEEESVEADFNPDKLQDIVANLLGNALHFTPQGGEVRCEVAIQPRWQPLTPAGYHEALMPTRQLNDPWIQITVSDTGPGIDPASLTRIFDRFYQAQPIVAIRSPAEPNADEYASGGTGIGLSLVRELVSLMRGGLAVRNRSGLEGPGLDGPSLEGAEFVVRLPLTRQAPLAEDILPVPIPPAADPDEMGAWVPPDRVESGPEEAPDRPILLLVEDNDDVAIYIQSCLQQEYQVIWAENGQIGIDQAIAITPDLILSDVMMPVKDGFELCDTLKNDERTSHIPIVLLTARAAVDDRMMGLRRGGDAYLVKPFGREELLLVLDNMLQTRRLLQRYYSQRALGNLQPSPAPADGADAREDQFVAKLRRTLELHLDNVALDTTIICELMGMSRNALYRKIMALTGMSVIPYLRTLRLQKAEELLTNSALSVAEVAYAVGFDNPRYFSRVFSEAKGVSPSSFRDIE</sequence>
<dbReference type="Pfam" id="PF00072">
    <property type="entry name" value="Response_reg"/>
    <property type="match status" value="1"/>
</dbReference>
<evidence type="ECO:0000259" key="10">
    <source>
        <dbReference type="PROSITE" id="PS50109"/>
    </source>
</evidence>
<evidence type="ECO:0000256" key="2">
    <source>
        <dbReference type="ARBA" id="ARBA00012438"/>
    </source>
</evidence>
<dbReference type="SUPFAM" id="SSF63829">
    <property type="entry name" value="Calcium-dependent phosphotriesterase"/>
    <property type="match status" value="2"/>
</dbReference>
<feature type="modified residue" description="4-aspartylphosphate" evidence="7">
    <location>
        <position position="1224"/>
    </location>
</feature>
<evidence type="ECO:0000313" key="12">
    <source>
        <dbReference type="EMBL" id="MBC3792160.1"/>
    </source>
</evidence>
<evidence type="ECO:0000259" key="9">
    <source>
        <dbReference type="PROSITE" id="PS01124"/>
    </source>
</evidence>
<dbReference type="Gene3D" id="1.10.287.130">
    <property type="match status" value="1"/>
</dbReference>
<evidence type="ECO:0000256" key="6">
    <source>
        <dbReference type="ARBA" id="ARBA00023163"/>
    </source>
</evidence>
<evidence type="ECO:0000256" key="4">
    <source>
        <dbReference type="ARBA" id="ARBA00023015"/>
    </source>
</evidence>
<keyword evidence="5" id="KW-0238">DNA-binding</keyword>
<dbReference type="InterPro" id="IPR009057">
    <property type="entry name" value="Homeodomain-like_sf"/>
</dbReference>